<dbReference type="NCBIfam" id="TIGR00036">
    <property type="entry name" value="dapB"/>
    <property type="match status" value="1"/>
</dbReference>
<dbReference type="RefSeq" id="WP_149797123.1">
    <property type="nucleotide sequence ID" value="NZ_FNBO01000001.1"/>
</dbReference>
<evidence type="ECO:0000259" key="15">
    <source>
        <dbReference type="Pfam" id="PF05173"/>
    </source>
</evidence>
<evidence type="ECO:0000256" key="11">
    <source>
        <dbReference type="ARBA" id="ARBA00049080"/>
    </source>
</evidence>
<dbReference type="AlphaFoldDB" id="A0A1G7GXD5"/>
<dbReference type="EMBL" id="FNBO01000001">
    <property type="protein sequence ID" value="SDE92734.1"/>
    <property type="molecule type" value="Genomic_DNA"/>
</dbReference>
<comment type="catalytic activity">
    <reaction evidence="11 13">
        <text>(S)-2,3,4,5-tetrahydrodipicolinate + NADP(+) + H2O = (2S,4S)-4-hydroxy-2,3,4,5-tetrahydrodipicolinate + NADPH + H(+)</text>
        <dbReference type="Rhea" id="RHEA:35331"/>
        <dbReference type="ChEBI" id="CHEBI:15377"/>
        <dbReference type="ChEBI" id="CHEBI:15378"/>
        <dbReference type="ChEBI" id="CHEBI:16845"/>
        <dbReference type="ChEBI" id="CHEBI:57783"/>
        <dbReference type="ChEBI" id="CHEBI:58349"/>
        <dbReference type="ChEBI" id="CHEBI:67139"/>
        <dbReference type="EC" id="1.17.1.8"/>
    </reaction>
</comment>
<dbReference type="SUPFAM" id="SSF55347">
    <property type="entry name" value="Glyceraldehyde-3-phosphate dehydrogenase-like, C-terminal domain"/>
    <property type="match status" value="1"/>
</dbReference>
<dbReference type="PANTHER" id="PTHR20836">
    <property type="entry name" value="DIHYDRODIPICOLINATE REDUCTASE"/>
    <property type="match status" value="1"/>
</dbReference>
<comment type="subunit">
    <text evidence="13">Homotetramer.</text>
</comment>
<dbReference type="Pfam" id="PF05173">
    <property type="entry name" value="DapB_C"/>
    <property type="match status" value="1"/>
</dbReference>
<dbReference type="GO" id="GO:0016726">
    <property type="term" value="F:oxidoreductase activity, acting on CH or CH2 groups, NAD or NADP as acceptor"/>
    <property type="evidence" value="ECO:0007669"/>
    <property type="project" value="UniProtKB-UniRule"/>
</dbReference>
<evidence type="ECO:0000256" key="1">
    <source>
        <dbReference type="ARBA" id="ARBA00006642"/>
    </source>
</evidence>
<sequence>MSDAGGAAGGAGDGDLRIAVTGAGGRMGREVIEAAADREGVAVAVAVNRTPADPVAGVAVDDADDLDDLLASETPDALVDFTGPASAVAYAEACADAGVPLVTGTTGFADAQIDDLRAASEAVPVLKASNFARGVAALRRAVREAAAALPGYDVELTETHHNAKRDAPSGTAKSILDDVEAARDDLDERVHGREGDAPRSPGEIGVHARRAGDVTGEHEVLLAGNRETLELTHRAGDRGVFAEGALDAAAWLADRDTGWYGFGDVLDAGGAGDDRADEAVDE</sequence>
<dbReference type="PANTHER" id="PTHR20836:SF0">
    <property type="entry name" value="4-HYDROXY-TETRAHYDRODIPICOLINATE REDUCTASE 1, CHLOROPLASTIC-RELATED"/>
    <property type="match status" value="1"/>
</dbReference>
<dbReference type="InterPro" id="IPR022663">
    <property type="entry name" value="DapB_C"/>
</dbReference>
<comment type="subcellular location">
    <subcellularLocation>
        <location evidence="13">Cytoplasm</location>
    </subcellularLocation>
</comment>
<feature type="domain" description="Dihydrodipicolinate reductase C-terminal" evidence="15">
    <location>
        <begin position="134"/>
        <end position="266"/>
    </location>
</feature>
<name>A0A1G7GXD5_9EURY</name>
<evidence type="ECO:0000259" key="14">
    <source>
        <dbReference type="Pfam" id="PF01113"/>
    </source>
</evidence>
<keyword evidence="7 13" id="KW-0520">NAD</keyword>
<reference evidence="16 17" key="1">
    <citation type="submission" date="2016-10" db="EMBL/GenBank/DDBJ databases">
        <authorList>
            <person name="Varghese N."/>
            <person name="Submissions S."/>
        </authorList>
    </citation>
    <scope>NUCLEOTIDE SEQUENCE [LARGE SCALE GENOMIC DNA]</scope>
    <source>
        <strain evidence="16 17">CGMCC 1.3527</strain>
    </source>
</reference>
<evidence type="ECO:0000256" key="12">
    <source>
        <dbReference type="ARBA" id="ARBA00049396"/>
    </source>
</evidence>
<dbReference type="GO" id="GO:0019877">
    <property type="term" value="P:diaminopimelate biosynthetic process"/>
    <property type="evidence" value="ECO:0007669"/>
    <property type="project" value="UniProtKB-UniRule"/>
</dbReference>
<keyword evidence="2 13" id="KW-0963">Cytoplasm</keyword>
<evidence type="ECO:0000256" key="4">
    <source>
        <dbReference type="ARBA" id="ARBA00022857"/>
    </source>
</evidence>
<evidence type="ECO:0000256" key="9">
    <source>
        <dbReference type="ARBA" id="ARBA00037922"/>
    </source>
</evidence>
<accession>A0A1G7GXD5</accession>
<dbReference type="PIRSF" id="PIRSF000161">
    <property type="entry name" value="DHPR"/>
    <property type="match status" value="1"/>
</dbReference>
<dbReference type="Pfam" id="PF01113">
    <property type="entry name" value="DapB_N"/>
    <property type="match status" value="1"/>
</dbReference>
<gene>
    <name evidence="13" type="primary">dapB</name>
    <name evidence="16" type="ORF">SAMN04488067_101105</name>
</gene>
<keyword evidence="6 13" id="KW-0560">Oxidoreductase</keyword>
<dbReference type="Gene3D" id="3.30.360.10">
    <property type="entry name" value="Dihydrodipicolinate Reductase, domain 2"/>
    <property type="match status" value="1"/>
</dbReference>
<dbReference type="Gene3D" id="3.40.50.720">
    <property type="entry name" value="NAD(P)-binding Rossmann-like Domain"/>
    <property type="match status" value="1"/>
</dbReference>
<keyword evidence="3 13" id="KW-0028">Amino-acid biosynthesis</keyword>
<comment type="similarity">
    <text evidence="1 13">Belongs to the DapB family.</text>
</comment>
<proteinExistence type="inferred from homology"/>
<comment type="function">
    <text evidence="13">Catalyzes the conversion of 4-hydroxy-tetrahydrodipicolinate (HTPA) to tetrahydrodipicolinate.</text>
</comment>
<dbReference type="GO" id="GO:0005737">
    <property type="term" value="C:cytoplasm"/>
    <property type="evidence" value="ECO:0007669"/>
    <property type="project" value="UniProtKB-SubCell"/>
</dbReference>
<dbReference type="InterPro" id="IPR000846">
    <property type="entry name" value="DapB_N"/>
</dbReference>
<dbReference type="InterPro" id="IPR023940">
    <property type="entry name" value="DHDPR_bac"/>
</dbReference>
<comment type="pathway">
    <text evidence="9 13">Amino-acid biosynthesis; L-lysine biosynthesis via DAP pathway; (S)-tetrahydrodipicolinate from L-aspartate: step 4/4.</text>
</comment>
<evidence type="ECO:0000256" key="8">
    <source>
        <dbReference type="ARBA" id="ARBA00023154"/>
    </source>
</evidence>
<feature type="binding site" evidence="13">
    <location>
        <begin position="104"/>
        <end position="106"/>
    </location>
    <ligand>
        <name>NAD(+)</name>
        <dbReference type="ChEBI" id="CHEBI:57540"/>
    </ligand>
</feature>
<evidence type="ECO:0000313" key="17">
    <source>
        <dbReference type="Proteomes" id="UP000324020"/>
    </source>
</evidence>
<evidence type="ECO:0000256" key="6">
    <source>
        <dbReference type="ARBA" id="ARBA00023002"/>
    </source>
</evidence>
<keyword evidence="5 13" id="KW-0220">Diaminopimelate biosynthesis</keyword>
<feature type="binding site" evidence="13">
    <location>
        <position position="49"/>
    </location>
    <ligand>
        <name>NADP(+)</name>
        <dbReference type="ChEBI" id="CHEBI:58349"/>
    </ligand>
</feature>
<protein>
    <recommendedName>
        <fullName evidence="10 13">4-hydroxy-tetrahydrodipicolinate reductase</fullName>
        <shortName evidence="13">HTPA reductase</shortName>
        <ecNumber evidence="10 13">1.17.1.8</ecNumber>
    </recommendedName>
</protein>
<dbReference type="InterPro" id="IPR022664">
    <property type="entry name" value="DapB_N_CS"/>
</dbReference>
<dbReference type="EC" id="1.17.1.8" evidence="10 13"/>
<dbReference type="SUPFAM" id="SSF51735">
    <property type="entry name" value="NAD(P)-binding Rossmann-fold domains"/>
    <property type="match status" value="1"/>
</dbReference>
<feature type="active site" description="Proton donor/acceptor" evidence="13">
    <location>
        <position position="160"/>
    </location>
</feature>
<comment type="caution">
    <text evidence="13">Lacks conserved residue(s) required for the propagation of feature annotation.</text>
</comment>
<dbReference type="GO" id="GO:0009089">
    <property type="term" value="P:lysine biosynthetic process via diaminopimelate"/>
    <property type="evidence" value="ECO:0007669"/>
    <property type="project" value="UniProtKB-UniRule"/>
</dbReference>
<feature type="binding site" evidence="13">
    <location>
        <begin position="128"/>
        <end position="131"/>
    </location>
    <ligand>
        <name>NAD(+)</name>
        <dbReference type="ChEBI" id="CHEBI:57540"/>
    </ligand>
</feature>
<dbReference type="GO" id="GO:0008839">
    <property type="term" value="F:4-hydroxy-tetrahydrodipicolinate reductase"/>
    <property type="evidence" value="ECO:0007669"/>
    <property type="project" value="UniProtKB-UniRule"/>
</dbReference>
<keyword evidence="4 13" id="KW-0521">NADP</keyword>
<evidence type="ECO:0000256" key="10">
    <source>
        <dbReference type="ARBA" id="ARBA00038983"/>
    </source>
</evidence>
<feature type="binding site" evidence="13">
    <location>
        <begin position="22"/>
        <end position="27"/>
    </location>
    <ligand>
        <name>NAD(+)</name>
        <dbReference type="ChEBI" id="CHEBI:57540"/>
    </ligand>
</feature>
<dbReference type="GO" id="GO:0051287">
    <property type="term" value="F:NAD binding"/>
    <property type="evidence" value="ECO:0007669"/>
    <property type="project" value="UniProtKB-UniRule"/>
</dbReference>
<dbReference type="PROSITE" id="PS01298">
    <property type="entry name" value="DAPB"/>
    <property type="match status" value="1"/>
</dbReference>
<keyword evidence="8 13" id="KW-0457">Lysine biosynthesis</keyword>
<dbReference type="HAMAP" id="MF_00102">
    <property type="entry name" value="DapB"/>
    <property type="match status" value="1"/>
</dbReference>
<feature type="binding site" evidence="13">
    <location>
        <position position="161"/>
    </location>
    <ligand>
        <name>(S)-2,3,4,5-tetrahydrodipicolinate</name>
        <dbReference type="ChEBI" id="CHEBI:16845"/>
    </ligand>
</feature>
<organism evidence="16 17">
    <name type="scientific">Halorubrum xinjiangense</name>
    <dbReference type="NCBI Taxonomy" id="261291"/>
    <lineage>
        <taxon>Archaea</taxon>
        <taxon>Methanobacteriati</taxon>
        <taxon>Methanobacteriota</taxon>
        <taxon>Stenosarchaea group</taxon>
        <taxon>Halobacteria</taxon>
        <taxon>Halobacteriales</taxon>
        <taxon>Haloferacaceae</taxon>
        <taxon>Halorubrum</taxon>
    </lineage>
</organism>
<comment type="catalytic activity">
    <reaction evidence="12 13">
        <text>(S)-2,3,4,5-tetrahydrodipicolinate + NAD(+) + H2O = (2S,4S)-4-hydroxy-2,3,4,5-tetrahydrodipicolinate + NADH + H(+)</text>
        <dbReference type="Rhea" id="RHEA:35323"/>
        <dbReference type="ChEBI" id="CHEBI:15377"/>
        <dbReference type="ChEBI" id="CHEBI:15378"/>
        <dbReference type="ChEBI" id="CHEBI:16845"/>
        <dbReference type="ChEBI" id="CHEBI:57540"/>
        <dbReference type="ChEBI" id="CHEBI:57945"/>
        <dbReference type="ChEBI" id="CHEBI:67139"/>
        <dbReference type="EC" id="1.17.1.8"/>
    </reaction>
</comment>
<evidence type="ECO:0000313" key="16">
    <source>
        <dbReference type="EMBL" id="SDE92734.1"/>
    </source>
</evidence>
<evidence type="ECO:0000256" key="3">
    <source>
        <dbReference type="ARBA" id="ARBA00022605"/>
    </source>
</evidence>
<evidence type="ECO:0000256" key="13">
    <source>
        <dbReference type="HAMAP-Rule" id="MF_00102"/>
    </source>
</evidence>
<dbReference type="CDD" id="cd02274">
    <property type="entry name" value="DHDPR_N"/>
    <property type="match status" value="1"/>
</dbReference>
<dbReference type="OrthoDB" id="195035at2157"/>
<evidence type="ECO:0000256" key="2">
    <source>
        <dbReference type="ARBA" id="ARBA00022490"/>
    </source>
</evidence>
<comment type="caution">
    <text evidence="13">Was originally thought to be a dihydrodipicolinate reductase (DHDPR), catalyzing the conversion of dihydrodipicolinate to tetrahydrodipicolinate. However, it was shown in E.coli that the substrate of the enzymatic reaction is not dihydrodipicolinate (DHDP) but in fact (2S,4S)-4-hydroxy-2,3,4,5-tetrahydrodipicolinic acid (HTPA), the product released by the DapA-catalyzed reaction.</text>
</comment>
<dbReference type="InterPro" id="IPR036291">
    <property type="entry name" value="NAD(P)-bd_dom_sf"/>
</dbReference>
<dbReference type="Proteomes" id="UP000324020">
    <property type="component" value="Unassembled WGS sequence"/>
</dbReference>
<feature type="domain" description="Dihydrodipicolinate reductase N-terminal" evidence="14">
    <location>
        <begin position="17"/>
        <end position="131"/>
    </location>
</feature>
<dbReference type="GO" id="GO:0050661">
    <property type="term" value="F:NADP binding"/>
    <property type="evidence" value="ECO:0007669"/>
    <property type="project" value="UniProtKB-UniRule"/>
</dbReference>
<feature type="active site" description="Proton donor" evidence="13">
    <location>
        <position position="164"/>
    </location>
</feature>
<evidence type="ECO:0000256" key="7">
    <source>
        <dbReference type="ARBA" id="ARBA00023027"/>
    </source>
</evidence>
<evidence type="ECO:0000256" key="5">
    <source>
        <dbReference type="ARBA" id="ARBA00022915"/>
    </source>
</evidence>
<dbReference type="UniPathway" id="UPA00034">
    <property type="reaction ID" value="UER00018"/>
</dbReference>
<keyword evidence="17" id="KW-1185">Reference proteome</keyword>
<feature type="binding site" evidence="13">
    <location>
        <begin position="170"/>
        <end position="171"/>
    </location>
    <ligand>
        <name>(S)-2,3,4,5-tetrahydrodipicolinate</name>
        <dbReference type="ChEBI" id="CHEBI:16845"/>
    </ligand>
</feature>